<protein>
    <recommendedName>
        <fullName evidence="1">C2H2-type domain-containing protein</fullName>
    </recommendedName>
</protein>
<dbReference type="STRING" id="1343739.PAP_06460"/>
<feature type="domain" description="C2H2-type" evidence="1">
    <location>
        <begin position="14"/>
        <end position="37"/>
    </location>
</feature>
<evidence type="ECO:0000313" key="2">
    <source>
        <dbReference type="EMBL" id="AIF69689.1"/>
    </source>
</evidence>
<name>A0A075LTL1_9EURY</name>
<proteinExistence type="predicted"/>
<dbReference type="EMBL" id="CP006019">
    <property type="protein sequence ID" value="AIF69689.1"/>
    <property type="molecule type" value="Genomic_DNA"/>
</dbReference>
<evidence type="ECO:0000259" key="1">
    <source>
        <dbReference type="SMART" id="SM00355"/>
    </source>
</evidence>
<dbReference type="RefSeq" id="WP_169738671.1">
    <property type="nucleotide sequence ID" value="NZ_CP006019.1"/>
</dbReference>
<reference evidence="2 3" key="2">
    <citation type="journal article" date="2015" name="Genome Announc.">
        <title>Complete Genome Sequence of Hyperthermophilic Piezophilic Archaeon Palaeococcus pacificus DY20341T, Isolated from Deep-Sea Hydrothermal Sediments.</title>
        <authorList>
            <person name="Zeng X."/>
            <person name="Jebbar M."/>
            <person name="Shao Z."/>
        </authorList>
    </citation>
    <scope>NUCLEOTIDE SEQUENCE [LARGE SCALE GENOMIC DNA]</scope>
    <source>
        <strain evidence="2 3">DY20341</strain>
    </source>
</reference>
<evidence type="ECO:0000313" key="3">
    <source>
        <dbReference type="Proteomes" id="UP000027981"/>
    </source>
</evidence>
<dbReference type="HOGENOM" id="CLU_3130990_0_0_2"/>
<dbReference type="Proteomes" id="UP000027981">
    <property type="component" value="Chromosome"/>
</dbReference>
<gene>
    <name evidence="2" type="ORF">PAP_06460</name>
</gene>
<reference evidence="3" key="1">
    <citation type="submission" date="2013-06" db="EMBL/GenBank/DDBJ databases">
        <title>Complete Genome Sequence of Hyperthermophilic Palaeococcus pacificus DY20341T, Isolated from a Deep-Sea Hydrothermal Sediments.</title>
        <authorList>
            <person name="Zeng X."/>
            <person name="Shao Z."/>
        </authorList>
    </citation>
    <scope>NUCLEOTIDE SEQUENCE [LARGE SCALE GENOMIC DNA]</scope>
    <source>
        <strain evidence="3">DY20341</strain>
    </source>
</reference>
<dbReference type="GeneID" id="54818089"/>
<sequence length="49" mass="5897">MEKEKFTKPQSFELICPFCGYKAKDLEDLKRHVVEKHTLNREDVRGVRF</sequence>
<dbReference type="eggNOG" id="arCOG13126">
    <property type="taxonomic scope" value="Archaea"/>
</dbReference>
<dbReference type="AlphaFoldDB" id="A0A075LTL1"/>
<keyword evidence="3" id="KW-1185">Reference proteome</keyword>
<dbReference type="OrthoDB" id="89947at2157"/>
<dbReference type="InterPro" id="IPR013087">
    <property type="entry name" value="Znf_C2H2_type"/>
</dbReference>
<dbReference type="SMART" id="SM00355">
    <property type="entry name" value="ZnF_C2H2"/>
    <property type="match status" value="1"/>
</dbReference>
<accession>A0A075LTL1</accession>
<organism evidence="2 3">
    <name type="scientific">Palaeococcus pacificus DY20341</name>
    <dbReference type="NCBI Taxonomy" id="1343739"/>
    <lineage>
        <taxon>Archaea</taxon>
        <taxon>Methanobacteriati</taxon>
        <taxon>Methanobacteriota</taxon>
        <taxon>Thermococci</taxon>
        <taxon>Thermococcales</taxon>
        <taxon>Thermococcaceae</taxon>
        <taxon>Palaeococcus</taxon>
    </lineage>
</organism>
<dbReference type="KEGG" id="ppac:PAP_06460"/>